<feature type="transmembrane region" description="Helical" evidence="1">
    <location>
        <begin position="27"/>
        <end position="56"/>
    </location>
</feature>
<gene>
    <name evidence="2" type="ORF">METZ01_LOCUS508495</name>
</gene>
<evidence type="ECO:0000256" key="1">
    <source>
        <dbReference type="SAM" id="Phobius"/>
    </source>
</evidence>
<reference evidence="2" key="1">
    <citation type="submission" date="2018-05" db="EMBL/GenBank/DDBJ databases">
        <authorList>
            <person name="Lanie J.A."/>
            <person name="Ng W.-L."/>
            <person name="Kazmierczak K.M."/>
            <person name="Andrzejewski T.M."/>
            <person name="Davidsen T.M."/>
            <person name="Wayne K.J."/>
            <person name="Tettelin H."/>
            <person name="Glass J.I."/>
            <person name="Rusch D."/>
            <person name="Podicherti R."/>
            <person name="Tsui H.-C.T."/>
            <person name="Winkler M.E."/>
        </authorList>
    </citation>
    <scope>NUCLEOTIDE SEQUENCE</scope>
</reference>
<accession>A0A383EFW5</accession>
<dbReference type="EMBL" id="UINC01225528">
    <property type="protein sequence ID" value="SVE55641.1"/>
    <property type="molecule type" value="Genomic_DNA"/>
</dbReference>
<evidence type="ECO:0000313" key="2">
    <source>
        <dbReference type="EMBL" id="SVE55641.1"/>
    </source>
</evidence>
<protein>
    <submittedName>
        <fullName evidence="2">Uncharacterized protein</fullName>
    </submittedName>
</protein>
<name>A0A383EFW5_9ZZZZ</name>
<dbReference type="AlphaFoldDB" id="A0A383EFW5"/>
<keyword evidence="1" id="KW-0812">Transmembrane</keyword>
<sequence>MIFATASIGVTMMIDIVRNNGITALEILILTLFTVAFSWIAIPFWNAVIGFVLTLIRRDPLSLGPALVLGRESRSGGSRTALVMPVRNEDPSRVTAGLRTMMRSLSKTGQAEQFD</sequence>
<keyword evidence="1" id="KW-1133">Transmembrane helix</keyword>
<organism evidence="2">
    <name type="scientific">marine metagenome</name>
    <dbReference type="NCBI Taxonomy" id="408172"/>
    <lineage>
        <taxon>unclassified sequences</taxon>
        <taxon>metagenomes</taxon>
        <taxon>ecological metagenomes</taxon>
    </lineage>
</organism>
<proteinExistence type="predicted"/>
<keyword evidence="1" id="KW-0472">Membrane</keyword>
<feature type="non-terminal residue" evidence="2">
    <location>
        <position position="115"/>
    </location>
</feature>